<dbReference type="InterPro" id="IPR002816">
    <property type="entry name" value="TraB/PrgY/GumN_fam"/>
</dbReference>
<dbReference type="eggNOG" id="COG3735">
    <property type="taxonomic scope" value="Bacteria"/>
</dbReference>
<dbReference type="OrthoDB" id="357294at2"/>
<protein>
    <submittedName>
        <fullName evidence="3">GumN protein</fullName>
    </submittedName>
</protein>
<proteinExistence type="predicted"/>
<dbReference type="Proteomes" id="UP000003705">
    <property type="component" value="Unassembled WGS sequence"/>
</dbReference>
<name>E4KX05_9FIRM</name>
<feature type="signal peptide" evidence="2">
    <location>
        <begin position="1"/>
        <end position="23"/>
    </location>
</feature>
<accession>E4KX05</accession>
<keyword evidence="2" id="KW-0732">Signal</keyword>
<evidence type="ECO:0000313" key="3">
    <source>
        <dbReference type="EMBL" id="EFR33733.1"/>
    </source>
</evidence>
<dbReference type="PANTHER" id="PTHR40590">
    <property type="entry name" value="CYTOPLASMIC PROTEIN-RELATED"/>
    <property type="match status" value="1"/>
</dbReference>
<evidence type="ECO:0000313" key="4">
    <source>
        <dbReference type="Proteomes" id="UP000003705"/>
    </source>
</evidence>
<dbReference type="InterPro" id="IPR047111">
    <property type="entry name" value="YbaP-like"/>
</dbReference>
<comment type="caution">
    <text evidence="3">The sequence shown here is derived from an EMBL/GenBank/DDBJ whole genome shotgun (WGS) entry which is preliminary data.</text>
</comment>
<organism evidence="3 4">
    <name type="scientific">Peptoniphilus harei ACS-146-V-Sch2b</name>
    <dbReference type="NCBI Taxonomy" id="908338"/>
    <lineage>
        <taxon>Bacteria</taxon>
        <taxon>Bacillati</taxon>
        <taxon>Bacillota</taxon>
        <taxon>Tissierellia</taxon>
        <taxon>Tissierellales</taxon>
        <taxon>Peptoniphilaceae</taxon>
        <taxon>Peptoniphilus</taxon>
    </lineage>
</organism>
<sequence length="478" mass="54260">MKKIKNLLLSLGLIPLLISPTLAADEKLAPKVVEIKVEEVKANAEDKNPQNTLDKKIEEAHEVKSKSDSKKNPSPSYSAWAVRDLSDAQFMGILPANKTFYEGRDFRKPVALEDARETYKLSKDKLEKSGLKTGGDFAFKDLSRLEVLNSISKLLNKNTFDIKDLRDSKIFLGSADEKYLKEKIPFQEMICLYKRAVNKVLQDAGKTSKGFFYEVNNKGNKIYMLGSIHVGRDWIYPIDEEILNSLKSSDKLFMEIDTTNKKEAKKMEEKLYYKDGKNLKDDLGDELYARVLRIFKGFGLTEDKLIKLKPWAVYNTLSVDPRLDAPKASFGVESYFVAMSLLNKIEIGELESMEFQANLLANFDQDAYIKMIESVTSEIERNGYKNINEGVDKMLLAWSAGDRDKMKKILSRPGDEASEKFNEALLSERDKKMAQKIDALLKKDGKNTYFILVGSAHLVPENSVTGILKNMGYEVIEK</sequence>
<evidence type="ECO:0000256" key="2">
    <source>
        <dbReference type="SAM" id="SignalP"/>
    </source>
</evidence>
<dbReference type="CDD" id="cd14789">
    <property type="entry name" value="Tiki"/>
    <property type="match status" value="1"/>
</dbReference>
<dbReference type="AlphaFoldDB" id="E4KX05"/>
<keyword evidence="4" id="KW-1185">Reference proteome</keyword>
<gene>
    <name evidence="3" type="ORF">HMPREF9286_1687</name>
</gene>
<dbReference type="RefSeq" id="WP_005955346.1">
    <property type="nucleotide sequence ID" value="NZ_AENP01000004.1"/>
</dbReference>
<dbReference type="PANTHER" id="PTHR40590:SF1">
    <property type="entry name" value="CYTOPLASMIC PROTEIN"/>
    <property type="match status" value="1"/>
</dbReference>
<evidence type="ECO:0000256" key="1">
    <source>
        <dbReference type="SAM" id="MobiDB-lite"/>
    </source>
</evidence>
<feature type="compositionally biased region" description="Basic and acidic residues" evidence="1">
    <location>
        <begin position="41"/>
        <end position="71"/>
    </location>
</feature>
<feature type="region of interest" description="Disordered" evidence="1">
    <location>
        <begin position="41"/>
        <end position="76"/>
    </location>
</feature>
<reference evidence="3 4" key="1">
    <citation type="submission" date="2010-10" db="EMBL/GenBank/DDBJ databases">
        <authorList>
            <person name="Durkin A.S."/>
            <person name="Madupu R."/>
            <person name="Torralba M."/>
            <person name="Gillis M."/>
            <person name="Methe B."/>
            <person name="Sutton G."/>
            <person name="Nelson K.E."/>
        </authorList>
    </citation>
    <scope>NUCLEOTIDE SEQUENCE [LARGE SCALE GENOMIC DNA]</scope>
    <source>
        <strain evidence="3 4">ACS-146-V-Sch2b</strain>
    </source>
</reference>
<dbReference type="EMBL" id="AENP01000004">
    <property type="protein sequence ID" value="EFR33733.1"/>
    <property type="molecule type" value="Genomic_DNA"/>
</dbReference>
<dbReference type="Pfam" id="PF01963">
    <property type="entry name" value="TraB_PrgY_gumN"/>
    <property type="match status" value="1"/>
</dbReference>
<feature type="chain" id="PRO_5003185100" evidence="2">
    <location>
        <begin position="24"/>
        <end position="478"/>
    </location>
</feature>